<evidence type="ECO:0000313" key="2">
    <source>
        <dbReference type="Proteomes" id="UP000199076"/>
    </source>
</evidence>
<dbReference type="AlphaFoldDB" id="A0A1G7GEI3"/>
<organism evidence="1 2">
    <name type="scientific">Halorientalis regularis</name>
    <dbReference type="NCBI Taxonomy" id="660518"/>
    <lineage>
        <taxon>Archaea</taxon>
        <taxon>Methanobacteriati</taxon>
        <taxon>Methanobacteriota</taxon>
        <taxon>Stenosarchaea group</taxon>
        <taxon>Halobacteria</taxon>
        <taxon>Halobacteriales</taxon>
        <taxon>Haloarculaceae</taxon>
        <taxon>Halorientalis</taxon>
    </lineage>
</organism>
<evidence type="ECO:0000313" key="1">
    <source>
        <dbReference type="EMBL" id="SDE86534.1"/>
    </source>
</evidence>
<gene>
    <name evidence="1" type="ORF">SAMN05216218_1026</name>
</gene>
<dbReference type="Proteomes" id="UP000199076">
    <property type="component" value="Unassembled WGS sequence"/>
</dbReference>
<protein>
    <submittedName>
        <fullName evidence="1">Uncharacterized protein</fullName>
    </submittedName>
</protein>
<dbReference type="RefSeq" id="WP_139171033.1">
    <property type="nucleotide sequence ID" value="NZ_FNBK01000002.1"/>
</dbReference>
<dbReference type="EMBL" id="FNBK01000002">
    <property type="protein sequence ID" value="SDE86534.1"/>
    <property type="molecule type" value="Genomic_DNA"/>
</dbReference>
<accession>A0A1G7GEI3</accession>
<proteinExistence type="predicted"/>
<reference evidence="2" key="1">
    <citation type="submission" date="2016-10" db="EMBL/GenBank/DDBJ databases">
        <authorList>
            <person name="Varghese N."/>
            <person name="Submissions S."/>
        </authorList>
    </citation>
    <scope>NUCLEOTIDE SEQUENCE [LARGE SCALE GENOMIC DNA]</scope>
    <source>
        <strain evidence="2">IBRC-M 10760</strain>
    </source>
</reference>
<keyword evidence="2" id="KW-1185">Reference proteome</keyword>
<sequence>MVREDLRSHPKYESCHHCKEAFENISLHWQTDGYCDHPSYNPGQKATITGMLLYKGVLTPDDNRRNNSLVCFFENEDVANTLFDFFDDLALKVRYVDSKEYYGDHIRRKYALFLKSHPYLTLRKENWGAGRDKSVPEPGSIDDVSVTTFKFLYSIVGEWGFDGHGWPVFDCTRCDVTPHHLRGILSRYDPFVDQSNFNSVVLRNAEQFFDDLSMVSVDF</sequence>
<name>A0A1G7GEI3_9EURY</name>